<proteinExistence type="predicted"/>
<evidence type="ECO:0000313" key="1">
    <source>
        <dbReference type="EMBL" id="CAK80456.1"/>
    </source>
</evidence>
<reference evidence="1 2" key="1">
    <citation type="journal article" date="2006" name="Nature">
        <title>Global trends of whole-genome duplications revealed by the ciliate Paramecium tetraurelia.</title>
        <authorList>
            <consortium name="Genoscope"/>
            <person name="Aury J.-M."/>
            <person name="Jaillon O."/>
            <person name="Duret L."/>
            <person name="Noel B."/>
            <person name="Jubin C."/>
            <person name="Porcel B.M."/>
            <person name="Segurens B."/>
            <person name="Daubin V."/>
            <person name="Anthouard V."/>
            <person name="Aiach N."/>
            <person name="Arnaiz O."/>
            <person name="Billaut A."/>
            <person name="Beisson J."/>
            <person name="Blanc I."/>
            <person name="Bouhouche K."/>
            <person name="Camara F."/>
            <person name="Duharcourt S."/>
            <person name="Guigo R."/>
            <person name="Gogendeau D."/>
            <person name="Katinka M."/>
            <person name="Keller A.-M."/>
            <person name="Kissmehl R."/>
            <person name="Klotz C."/>
            <person name="Koll F."/>
            <person name="Le Moue A."/>
            <person name="Lepere C."/>
            <person name="Malinsky S."/>
            <person name="Nowacki M."/>
            <person name="Nowak J.K."/>
            <person name="Plattner H."/>
            <person name="Poulain J."/>
            <person name="Ruiz F."/>
            <person name="Serrano V."/>
            <person name="Zagulski M."/>
            <person name="Dessen P."/>
            <person name="Betermier M."/>
            <person name="Weissenbach J."/>
            <person name="Scarpelli C."/>
            <person name="Schachter V."/>
            <person name="Sperling L."/>
            <person name="Meyer E."/>
            <person name="Cohen J."/>
            <person name="Wincker P."/>
        </authorList>
    </citation>
    <scope>NUCLEOTIDE SEQUENCE [LARGE SCALE GENOMIC DNA]</scope>
    <source>
        <strain evidence="1 2">Stock d4-2</strain>
    </source>
</reference>
<dbReference type="HOGENOM" id="CLU_394059_0_0_1"/>
<dbReference type="eggNOG" id="ENOG502STT4">
    <property type="taxonomic scope" value="Eukaryota"/>
</dbReference>
<keyword evidence="2" id="KW-1185">Reference proteome</keyword>
<name>A0DBN9_PARTE</name>
<dbReference type="RefSeq" id="XP_001447853.1">
    <property type="nucleotide sequence ID" value="XM_001447816.1"/>
</dbReference>
<dbReference type="KEGG" id="ptm:GSPATT00015353001"/>
<dbReference type="GeneID" id="5033638"/>
<accession>A0DBN9</accession>
<dbReference type="OMA" id="MSKTETH"/>
<dbReference type="AlphaFoldDB" id="A0DBN9"/>
<dbReference type="EMBL" id="CT868363">
    <property type="protein sequence ID" value="CAK80456.1"/>
    <property type="molecule type" value="Genomic_DNA"/>
</dbReference>
<gene>
    <name evidence="1" type="ORF">GSPATT00015353001</name>
</gene>
<protein>
    <submittedName>
        <fullName evidence="1">Uncharacterized protein</fullName>
    </submittedName>
</protein>
<sequence>MSNSTQNTQSFKFRSKIRYLFQITNPSSFFQETQQPTKIIKHYKEELKNILDYLQDRAPLLPISKPNQTTLYIQTYYKIGYKSTFCDETKDHFENLIEEIKLNIFKKYPFISIIHEKLKQHTQQHHVHIQFQQLNETPLVLYSKQHSKEQLTPKLISDLIWLSLHKFNLTINLDCTNKYIQSLKEDQNQQNNILEAVKITIRQKELNQTQIEKHSTPKKSTQNIHSIFNSMSKTETHKPQDTQIRSFYSPIKAQPTNNQNVIRLFSQTQTVNSNNQALFNDLISNINYEVEVTGTQIQSVKQVLNLQQIYQENQDSANVSITLNRSDLIKCIIKAPEDSTVNVLISNHNAKTLSYDYTQQAYIFYGKQQEEYTVEVNKKDYFEQRRSIFLQGNSDVIIQFDLISQVQTTMKFRVYDLIQQEENNVIDNCKLEITKINSNDEPLIGITNDQGIFMCQGVMFNKIKVQASKKGFLNISYEFDVNANKAGEFYQIPMIPDYYSLINQYHILIYIPNSNNYQLDFNMICSDGIKLDAKNRVHQNLKSKLDVKKLNQNSMLYNFSLHISCLNPFVNNNQFQFIIGNQVNKRKPTNSPNEATIKENNAIRYLTDVAAQRIINYGIEESIRIFITYGHLVIDTQVISTNQLLQQEKCFGIIDLDKRHLVKENEIIQQTKKQQNIKKVNTSFDMTTILSQITNQQVNK</sequence>
<dbReference type="OrthoDB" id="286121at2759"/>
<evidence type="ECO:0000313" key="2">
    <source>
        <dbReference type="Proteomes" id="UP000000600"/>
    </source>
</evidence>
<dbReference type="Proteomes" id="UP000000600">
    <property type="component" value="Unassembled WGS sequence"/>
</dbReference>
<dbReference type="InParanoid" id="A0DBN9"/>
<organism evidence="1 2">
    <name type="scientific">Paramecium tetraurelia</name>
    <dbReference type="NCBI Taxonomy" id="5888"/>
    <lineage>
        <taxon>Eukaryota</taxon>
        <taxon>Sar</taxon>
        <taxon>Alveolata</taxon>
        <taxon>Ciliophora</taxon>
        <taxon>Intramacronucleata</taxon>
        <taxon>Oligohymenophorea</taxon>
        <taxon>Peniculida</taxon>
        <taxon>Parameciidae</taxon>
        <taxon>Paramecium</taxon>
    </lineage>
</organism>